<reference evidence="2 3" key="1">
    <citation type="journal article" date="2015" name="Fungal Genet. Biol.">
        <title>Evolution of novel wood decay mechanisms in Agaricales revealed by the genome sequences of Fistulina hepatica and Cylindrobasidium torrendii.</title>
        <authorList>
            <person name="Floudas D."/>
            <person name="Held B.W."/>
            <person name="Riley R."/>
            <person name="Nagy L.G."/>
            <person name="Koehler G."/>
            <person name="Ransdell A.S."/>
            <person name="Younus H."/>
            <person name="Chow J."/>
            <person name="Chiniquy J."/>
            <person name="Lipzen A."/>
            <person name="Tritt A."/>
            <person name="Sun H."/>
            <person name="Haridas S."/>
            <person name="LaButti K."/>
            <person name="Ohm R.A."/>
            <person name="Kues U."/>
            <person name="Blanchette R.A."/>
            <person name="Grigoriev I.V."/>
            <person name="Minto R.E."/>
            <person name="Hibbett D.S."/>
        </authorList>
    </citation>
    <scope>NUCLEOTIDE SEQUENCE [LARGE SCALE GENOMIC DNA]</scope>
    <source>
        <strain evidence="2 3">ATCC 64428</strain>
    </source>
</reference>
<organism evidence="2 3">
    <name type="scientific">Fistulina hepatica ATCC 64428</name>
    <dbReference type="NCBI Taxonomy" id="1128425"/>
    <lineage>
        <taxon>Eukaryota</taxon>
        <taxon>Fungi</taxon>
        <taxon>Dikarya</taxon>
        <taxon>Basidiomycota</taxon>
        <taxon>Agaricomycotina</taxon>
        <taxon>Agaricomycetes</taxon>
        <taxon>Agaricomycetidae</taxon>
        <taxon>Agaricales</taxon>
        <taxon>Fistulinaceae</taxon>
        <taxon>Fistulina</taxon>
    </lineage>
</organism>
<keyword evidence="3" id="KW-1185">Reference proteome</keyword>
<dbReference type="AlphaFoldDB" id="A0A0D7ARG8"/>
<evidence type="ECO:0000256" key="1">
    <source>
        <dbReference type="SAM" id="MobiDB-lite"/>
    </source>
</evidence>
<accession>A0A0D7ARG8</accession>
<gene>
    <name evidence="2" type="ORF">FISHEDRAFT_55258</name>
</gene>
<dbReference type="Proteomes" id="UP000054144">
    <property type="component" value="Unassembled WGS sequence"/>
</dbReference>
<protein>
    <submittedName>
        <fullName evidence="2">Uncharacterized protein</fullName>
    </submittedName>
</protein>
<feature type="compositionally biased region" description="Basic and acidic residues" evidence="1">
    <location>
        <begin position="245"/>
        <end position="254"/>
    </location>
</feature>
<feature type="region of interest" description="Disordered" evidence="1">
    <location>
        <begin position="245"/>
        <end position="268"/>
    </location>
</feature>
<evidence type="ECO:0000313" key="2">
    <source>
        <dbReference type="EMBL" id="KIY53398.1"/>
    </source>
</evidence>
<sequence>MTLPALDLKLSGFGDIPTPSCTHTQAFPVSSVSWTQAQRGLLFSAFLFGIDTRSYDDSEPLEIIPLRAPKCPQDTWNSPDMDFSNLKISDTHRASRGSGFGLGDADYAVQQHVQSPPLQMENYCAAPFPPMATPTCSDLFLSRKHGTDTLEKSRKSVVLDSCRLLDRSHMVPVRVPSTRAMASIRFKWDCLFEHASLQIATNRFVTRIRVPVMSLSPYPTVSHRAARSELGGSCEFDRFSLARAPAEEEKKDLPKGTLHKNQKGPTGN</sequence>
<proteinExistence type="predicted"/>
<evidence type="ECO:0000313" key="3">
    <source>
        <dbReference type="Proteomes" id="UP000054144"/>
    </source>
</evidence>
<dbReference type="EMBL" id="KN881618">
    <property type="protein sequence ID" value="KIY53398.1"/>
    <property type="molecule type" value="Genomic_DNA"/>
</dbReference>
<name>A0A0D7ARG8_9AGAR</name>